<dbReference type="GO" id="GO:0004160">
    <property type="term" value="F:dihydroxy-acid dehydratase activity"/>
    <property type="evidence" value="ECO:0007669"/>
    <property type="project" value="TreeGrafter"/>
</dbReference>
<dbReference type="GO" id="GO:0009082">
    <property type="term" value="P:branched-chain amino acid biosynthetic process"/>
    <property type="evidence" value="ECO:0007669"/>
    <property type="project" value="TreeGrafter"/>
</dbReference>
<feature type="region of interest" description="Disordered" evidence="3">
    <location>
        <begin position="68"/>
        <end position="89"/>
    </location>
</feature>
<protein>
    <recommendedName>
        <fullName evidence="4">Dihydroxy-acid/6-phosphogluconate dehydratase N-terminal domain-containing protein</fullName>
    </recommendedName>
</protein>
<keyword evidence="6" id="KW-1185">Reference proteome</keyword>
<sequence length="89" mass="9590">MLYGAGVPNEDMMKNAPHVGIATVWWEGNPCNTHLLDLGKIVKKAVQKQNMLAWQYNTIGVSDGITMGGEGKLGPRERTPFGDPAPLGV</sequence>
<proteinExistence type="inferred from homology"/>
<reference evidence="5" key="2">
    <citation type="submission" date="2023-06" db="EMBL/GenBank/DDBJ databases">
        <authorList>
            <consortium name="Lawrence Berkeley National Laboratory"/>
            <person name="Haridas S."/>
            <person name="Hensen N."/>
            <person name="Bonometti L."/>
            <person name="Westerberg I."/>
            <person name="Brannstrom I.O."/>
            <person name="Guillou S."/>
            <person name="Cros-Aarteil S."/>
            <person name="Calhoun S."/>
            <person name="Kuo A."/>
            <person name="Mondo S."/>
            <person name="Pangilinan J."/>
            <person name="Riley R."/>
            <person name="Labutti K."/>
            <person name="Andreopoulos B."/>
            <person name="Lipzen A."/>
            <person name="Chen C."/>
            <person name="Yanf M."/>
            <person name="Daum C."/>
            <person name="Ng V."/>
            <person name="Clum A."/>
            <person name="Steindorff A."/>
            <person name="Ohm R."/>
            <person name="Martin F."/>
            <person name="Silar P."/>
            <person name="Natvig D."/>
            <person name="Lalanne C."/>
            <person name="Gautier V."/>
            <person name="Ament-Velasquez S.L."/>
            <person name="Kruys A."/>
            <person name="Hutchinson M.I."/>
            <person name="Powell A.J."/>
            <person name="Barry K."/>
            <person name="Miller A.N."/>
            <person name="Grigoriev I.V."/>
            <person name="Debuchy R."/>
            <person name="Gladieux P."/>
            <person name="Thoren M.H."/>
            <person name="Johannesson H."/>
        </authorList>
    </citation>
    <scope>NUCLEOTIDE SEQUENCE</scope>
    <source>
        <strain evidence="5">CBS 958.72</strain>
    </source>
</reference>
<name>A0AAE0MY08_9PEZI</name>
<dbReference type="AlphaFoldDB" id="A0AAE0MY08"/>
<dbReference type="PANTHER" id="PTHR21000:SF13">
    <property type="entry name" value="DIHYDROXY-ACID DEHYDRATASE"/>
    <property type="match status" value="1"/>
</dbReference>
<dbReference type="PANTHER" id="PTHR21000">
    <property type="entry name" value="DIHYDROXY-ACID DEHYDRATASE DAD"/>
    <property type="match status" value="1"/>
</dbReference>
<dbReference type="Proteomes" id="UP001287356">
    <property type="component" value="Unassembled WGS sequence"/>
</dbReference>
<evidence type="ECO:0000313" key="6">
    <source>
        <dbReference type="Proteomes" id="UP001287356"/>
    </source>
</evidence>
<dbReference type="GO" id="GO:0005739">
    <property type="term" value="C:mitochondrion"/>
    <property type="evidence" value="ECO:0007669"/>
    <property type="project" value="TreeGrafter"/>
</dbReference>
<comment type="similarity">
    <text evidence="1">Belongs to the IlvD/Edd family.</text>
</comment>
<evidence type="ECO:0000259" key="4">
    <source>
        <dbReference type="Pfam" id="PF00920"/>
    </source>
</evidence>
<dbReference type="SUPFAM" id="SSF143975">
    <property type="entry name" value="IlvD/EDD N-terminal domain-like"/>
    <property type="match status" value="1"/>
</dbReference>
<dbReference type="InterPro" id="IPR037237">
    <property type="entry name" value="IlvD/EDD_N"/>
</dbReference>
<evidence type="ECO:0000256" key="2">
    <source>
        <dbReference type="ARBA" id="ARBA00023239"/>
    </source>
</evidence>
<dbReference type="Pfam" id="PF00920">
    <property type="entry name" value="ILVD_EDD_N"/>
    <property type="match status" value="1"/>
</dbReference>
<comment type="caution">
    <text evidence="5">The sequence shown here is derived from an EMBL/GenBank/DDBJ whole genome shotgun (WGS) entry which is preliminary data.</text>
</comment>
<keyword evidence="2" id="KW-0456">Lyase</keyword>
<feature type="domain" description="Dihydroxy-acid/6-phosphogluconate dehydratase N-terminal" evidence="4">
    <location>
        <begin position="17"/>
        <end position="71"/>
    </location>
</feature>
<organism evidence="5 6">
    <name type="scientific">Lasiosphaeria ovina</name>
    <dbReference type="NCBI Taxonomy" id="92902"/>
    <lineage>
        <taxon>Eukaryota</taxon>
        <taxon>Fungi</taxon>
        <taxon>Dikarya</taxon>
        <taxon>Ascomycota</taxon>
        <taxon>Pezizomycotina</taxon>
        <taxon>Sordariomycetes</taxon>
        <taxon>Sordariomycetidae</taxon>
        <taxon>Sordariales</taxon>
        <taxon>Lasiosphaeriaceae</taxon>
        <taxon>Lasiosphaeria</taxon>
    </lineage>
</organism>
<dbReference type="EMBL" id="JAULSN010000016">
    <property type="protein sequence ID" value="KAK3358439.1"/>
    <property type="molecule type" value="Genomic_DNA"/>
</dbReference>
<evidence type="ECO:0000313" key="5">
    <source>
        <dbReference type="EMBL" id="KAK3358439.1"/>
    </source>
</evidence>
<gene>
    <name evidence="5" type="ORF">B0T24DRAFT_644353</name>
</gene>
<evidence type="ECO:0000256" key="3">
    <source>
        <dbReference type="SAM" id="MobiDB-lite"/>
    </source>
</evidence>
<accession>A0AAE0MY08</accession>
<dbReference type="InterPro" id="IPR000581">
    <property type="entry name" value="ILV_EDD_N"/>
</dbReference>
<reference evidence="5" key="1">
    <citation type="journal article" date="2023" name="Mol. Phylogenet. Evol.">
        <title>Genome-scale phylogeny and comparative genomics of the fungal order Sordariales.</title>
        <authorList>
            <person name="Hensen N."/>
            <person name="Bonometti L."/>
            <person name="Westerberg I."/>
            <person name="Brannstrom I.O."/>
            <person name="Guillou S."/>
            <person name="Cros-Aarteil S."/>
            <person name="Calhoun S."/>
            <person name="Haridas S."/>
            <person name="Kuo A."/>
            <person name="Mondo S."/>
            <person name="Pangilinan J."/>
            <person name="Riley R."/>
            <person name="LaButti K."/>
            <person name="Andreopoulos B."/>
            <person name="Lipzen A."/>
            <person name="Chen C."/>
            <person name="Yan M."/>
            <person name="Daum C."/>
            <person name="Ng V."/>
            <person name="Clum A."/>
            <person name="Steindorff A."/>
            <person name="Ohm R.A."/>
            <person name="Martin F."/>
            <person name="Silar P."/>
            <person name="Natvig D.O."/>
            <person name="Lalanne C."/>
            <person name="Gautier V."/>
            <person name="Ament-Velasquez S.L."/>
            <person name="Kruys A."/>
            <person name="Hutchinson M.I."/>
            <person name="Powell A.J."/>
            <person name="Barry K."/>
            <person name="Miller A.N."/>
            <person name="Grigoriev I.V."/>
            <person name="Debuchy R."/>
            <person name="Gladieux P."/>
            <person name="Hiltunen Thoren M."/>
            <person name="Johannesson H."/>
        </authorList>
    </citation>
    <scope>NUCLEOTIDE SEQUENCE</scope>
    <source>
        <strain evidence="5">CBS 958.72</strain>
    </source>
</reference>
<dbReference type="InterPro" id="IPR050165">
    <property type="entry name" value="DHAD_IlvD/Edd"/>
</dbReference>
<evidence type="ECO:0000256" key="1">
    <source>
        <dbReference type="ARBA" id="ARBA00006486"/>
    </source>
</evidence>